<evidence type="ECO:0000313" key="2">
    <source>
        <dbReference type="EMBL" id="OAF63652.1"/>
    </source>
</evidence>
<protein>
    <submittedName>
        <fullName evidence="2">Uncharacterized protein</fullName>
    </submittedName>
</protein>
<feature type="transmembrane region" description="Helical" evidence="1">
    <location>
        <begin position="33"/>
        <end position="59"/>
    </location>
</feature>
<name>A0A177AQ55_9BILA</name>
<accession>A0A177AQ55</accession>
<dbReference type="Proteomes" id="UP000078046">
    <property type="component" value="Unassembled WGS sequence"/>
</dbReference>
<dbReference type="EMBL" id="LWCA01002896">
    <property type="protein sequence ID" value="OAF63652.1"/>
    <property type="molecule type" value="Genomic_DNA"/>
</dbReference>
<proteinExistence type="predicted"/>
<dbReference type="AlphaFoldDB" id="A0A177AQ55"/>
<keyword evidence="3" id="KW-1185">Reference proteome</keyword>
<gene>
    <name evidence="2" type="ORF">A3Q56_08643</name>
</gene>
<sequence>MIINISNTISSIGATALTIAQHSSSYRRSIDLYLLYVSSSLKLIMFYNPSLMGSSLIYLNHWNAYPVTMIEKQVWMRIVFVDLGIGGMALTRFLIRQFPNGLI</sequence>
<feature type="transmembrane region" description="Helical" evidence="1">
    <location>
        <begin position="74"/>
        <end position="95"/>
    </location>
</feature>
<comment type="caution">
    <text evidence="2">The sequence shown here is derived from an EMBL/GenBank/DDBJ whole genome shotgun (WGS) entry which is preliminary data.</text>
</comment>
<reference evidence="2 3" key="1">
    <citation type="submission" date="2016-04" db="EMBL/GenBank/DDBJ databases">
        <title>The genome of Intoshia linei affirms orthonectids as highly simplified spiralians.</title>
        <authorList>
            <person name="Mikhailov K.V."/>
            <person name="Slusarev G.S."/>
            <person name="Nikitin M.A."/>
            <person name="Logacheva M.D."/>
            <person name="Penin A."/>
            <person name="Aleoshin V."/>
            <person name="Panchin Y.V."/>
        </authorList>
    </citation>
    <scope>NUCLEOTIDE SEQUENCE [LARGE SCALE GENOMIC DNA]</scope>
    <source>
        <strain evidence="2">Intl2013</strain>
        <tissue evidence="2">Whole animal</tissue>
    </source>
</reference>
<keyword evidence="1" id="KW-0472">Membrane</keyword>
<keyword evidence="1" id="KW-0812">Transmembrane</keyword>
<organism evidence="2 3">
    <name type="scientific">Intoshia linei</name>
    <dbReference type="NCBI Taxonomy" id="1819745"/>
    <lineage>
        <taxon>Eukaryota</taxon>
        <taxon>Metazoa</taxon>
        <taxon>Spiralia</taxon>
        <taxon>Lophotrochozoa</taxon>
        <taxon>Mesozoa</taxon>
        <taxon>Orthonectida</taxon>
        <taxon>Rhopaluridae</taxon>
        <taxon>Intoshia</taxon>
    </lineage>
</organism>
<keyword evidence="1" id="KW-1133">Transmembrane helix</keyword>
<evidence type="ECO:0000313" key="3">
    <source>
        <dbReference type="Proteomes" id="UP000078046"/>
    </source>
</evidence>
<evidence type="ECO:0000256" key="1">
    <source>
        <dbReference type="SAM" id="Phobius"/>
    </source>
</evidence>